<keyword evidence="3" id="KW-1185">Reference proteome</keyword>
<accession>A0A9R1UMM8</accession>
<sequence>MDSDNDLHPLTVITDPATPDRRSLIGASDSSSSCLPPPIIASCHNKSPSTTVPSPPTKLRSKAPPTLRFLDSPPLVTPSPPDDNSSLNVGRYCLQTTCHRRLISESSTIAITDVIFLNRR</sequence>
<organism evidence="2 3">
    <name type="scientific">Lactuca sativa</name>
    <name type="common">Garden lettuce</name>
    <dbReference type="NCBI Taxonomy" id="4236"/>
    <lineage>
        <taxon>Eukaryota</taxon>
        <taxon>Viridiplantae</taxon>
        <taxon>Streptophyta</taxon>
        <taxon>Embryophyta</taxon>
        <taxon>Tracheophyta</taxon>
        <taxon>Spermatophyta</taxon>
        <taxon>Magnoliopsida</taxon>
        <taxon>eudicotyledons</taxon>
        <taxon>Gunneridae</taxon>
        <taxon>Pentapetalae</taxon>
        <taxon>asterids</taxon>
        <taxon>campanulids</taxon>
        <taxon>Asterales</taxon>
        <taxon>Asteraceae</taxon>
        <taxon>Cichorioideae</taxon>
        <taxon>Cichorieae</taxon>
        <taxon>Lactucinae</taxon>
        <taxon>Lactuca</taxon>
    </lineage>
</organism>
<evidence type="ECO:0000256" key="1">
    <source>
        <dbReference type="SAM" id="MobiDB-lite"/>
    </source>
</evidence>
<name>A0A9R1UMM8_LACSA</name>
<dbReference type="EMBL" id="NBSK02000008">
    <property type="protein sequence ID" value="KAJ0189708.1"/>
    <property type="molecule type" value="Genomic_DNA"/>
</dbReference>
<dbReference type="AlphaFoldDB" id="A0A9R1UMM8"/>
<feature type="region of interest" description="Disordered" evidence="1">
    <location>
        <begin position="1"/>
        <end position="88"/>
    </location>
</feature>
<proteinExistence type="predicted"/>
<comment type="caution">
    <text evidence="2">The sequence shown here is derived from an EMBL/GenBank/DDBJ whole genome shotgun (WGS) entry which is preliminary data.</text>
</comment>
<protein>
    <submittedName>
        <fullName evidence="2">Uncharacterized protein</fullName>
    </submittedName>
</protein>
<evidence type="ECO:0000313" key="3">
    <source>
        <dbReference type="Proteomes" id="UP000235145"/>
    </source>
</evidence>
<gene>
    <name evidence="2" type="ORF">LSAT_V11C800393810</name>
</gene>
<evidence type="ECO:0000313" key="2">
    <source>
        <dbReference type="EMBL" id="KAJ0189708.1"/>
    </source>
</evidence>
<dbReference type="Proteomes" id="UP000235145">
    <property type="component" value="Unassembled WGS sequence"/>
</dbReference>
<reference evidence="2 3" key="1">
    <citation type="journal article" date="2017" name="Nat. Commun.">
        <title>Genome assembly with in vitro proximity ligation data and whole-genome triplication in lettuce.</title>
        <authorList>
            <person name="Reyes-Chin-Wo S."/>
            <person name="Wang Z."/>
            <person name="Yang X."/>
            <person name="Kozik A."/>
            <person name="Arikit S."/>
            <person name="Song C."/>
            <person name="Xia L."/>
            <person name="Froenicke L."/>
            <person name="Lavelle D.O."/>
            <person name="Truco M.J."/>
            <person name="Xia R."/>
            <person name="Zhu S."/>
            <person name="Xu C."/>
            <person name="Xu H."/>
            <person name="Xu X."/>
            <person name="Cox K."/>
            <person name="Korf I."/>
            <person name="Meyers B.C."/>
            <person name="Michelmore R.W."/>
        </authorList>
    </citation>
    <scope>NUCLEOTIDE SEQUENCE [LARGE SCALE GENOMIC DNA]</scope>
    <source>
        <strain evidence="3">cv. Salinas</strain>
        <tissue evidence="2">Seedlings</tissue>
    </source>
</reference>